<gene>
    <name evidence="1" type="ordered locus">MTR_7g023775</name>
</gene>
<name>A0A072TYJ0_MEDTR</name>
<reference evidence="2" key="3">
    <citation type="submission" date="2015-04" db="UniProtKB">
        <authorList>
            <consortium name="EnsemblPlants"/>
        </authorList>
    </citation>
    <scope>IDENTIFICATION</scope>
    <source>
        <strain evidence="2">cv. Jemalong A17</strain>
    </source>
</reference>
<dbReference type="HOGENOM" id="CLU_2708586_0_0_1"/>
<evidence type="ECO:0000313" key="3">
    <source>
        <dbReference type="Proteomes" id="UP000002051"/>
    </source>
</evidence>
<proteinExistence type="predicted"/>
<evidence type="ECO:0000313" key="2">
    <source>
        <dbReference type="EnsemblPlants" id="KEH21903"/>
    </source>
</evidence>
<dbReference type="AlphaFoldDB" id="A0A072TYJ0"/>
<sequence>MNQPEKAASRDQDAQNSVHVVHQKNQYLHSEVANSTLALPSSVMLTPREFLEGFEERFLRFPASYVPKPDTEA</sequence>
<organism evidence="1 3">
    <name type="scientific">Medicago truncatula</name>
    <name type="common">Barrel medic</name>
    <name type="synonym">Medicago tribuloides</name>
    <dbReference type="NCBI Taxonomy" id="3880"/>
    <lineage>
        <taxon>Eukaryota</taxon>
        <taxon>Viridiplantae</taxon>
        <taxon>Streptophyta</taxon>
        <taxon>Embryophyta</taxon>
        <taxon>Tracheophyta</taxon>
        <taxon>Spermatophyta</taxon>
        <taxon>Magnoliopsida</taxon>
        <taxon>eudicotyledons</taxon>
        <taxon>Gunneridae</taxon>
        <taxon>Pentapetalae</taxon>
        <taxon>rosids</taxon>
        <taxon>fabids</taxon>
        <taxon>Fabales</taxon>
        <taxon>Fabaceae</taxon>
        <taxon>Papilionoideae</taxon>
        <taxon>50 kb inversion clade</taxon>
        <taxon>NPAAA clade</taxon>
        <taxon>Hologalegina</taxon>
        <taxon>IRL clade</taxon>
        <taxon>Trifolieae</taxon>
        <taxon>Medicago</taxon>
    </lineage>
</organism>
<dbReference type="EMBL" id="CM001223">
    <property type="protein sequence ID" value="KEH21903.1"/>
    <property type="molecule type" value="Genomic_DNA"/>
</dbReference>
<reference evidence="1 3" key="1">
    <citation type="journal article" date="2011" name="Nature">
        <title>The Medicago genome provides insight into the evolution of rhizobial symbioses.</title>
        <authorList>
            <person name="Young N.D."/>
            <person name="Debelle F."/>
            <person name="Oldroyd G.E."/>
            <person name="Geurts R."/>
            <person name="Cannon S.B."/>
            <person name="Udvardi M.K."/>
            <person name="Benedito V.A."/>
            <person name="Mayer K.F."/>
            <person name="Gouzy J."/>
            <person name="Schoof H."/>
            <person name="Van de Peer Y."/>
            <person name="Proost S."/>
            <person name="Cook D.R."/>
            <person name="Meyers B.C."/>
            <person name="Spannagl M."/>
            <person name="Cheung F."/>
            <person name="De Mita S."/>
            <person name="Krishnakumar V."/>
            <person name="Gundlach H."/>
            <person name="Zhou S."/>
            <person name="Mudge J."/>
            <person name="Bharti A.K."/>
            <person name="Murray J.D."/>
            <person name="Naoumkina M.A."/>
            <person name="Rosen B."/>
            <person name="Silverstein K.A."/>
            <person name="Tang H."/>
            <person name="Rombauts S."/>
            <person name="Zhao P.X."/>
            <person name="Zhou P."/>
            <person name="Barbe V."/>
            <person name="Bardou P."/>
            <person name="Bechner M."/>
            <person name="Bellec A."/>
            <person name="Berger A."/>
            <person name="Berges H."/>
            <person name="Bidwell S."/>
            <person name="Bisseling T."/>
            <person name="Choisne N."/>
            <person name="Couloux A."/>
            <person name="Denny R."/>
            <person name="Deshpande S."/>
            <person name="Dai X."/>
            <person name="Doyle J.J."/>
            <person name="Dudez A.M."/>
            <person name="Farmer A.D."/>
            <person name="Fouteau S."/>
            <person name="Franken C."/>
            <person name="Gibelin C."/>
            <person name="Gish J."/>
            <person name="Goldstein S."/>
            <person name="Gonzalez A.J."/>
            <person name="Green P.J."/>
            <person name="Hallab A."/>
            <person name="Hartog M."/>
            <person name="Hua A."/>
            <person name="Humphray S.J."/>
            <person name="Jeong D.H."/>
            <person name="Jing Y."/>
            <person name="Jocker A."/>
            <person name="Kenton S.M."/>
            <person name="Kim D.J."/>
            <person name="Klee K."/>
            <person name="Lai H."/>
            <person name="Lang C."/>
            <person name="Lin S."/>
            <person name="Macmil S.L."/>
            <person name="Magdelenat G."/>
            <person name="Matthews L."/>
            <person name="McCorrison J."/>
            <person name="Monaghan E.L."/>
            <person name="Mun J.H."/>
            <person name="Najar F.Z."/>
            <person name="Nicholson C."/>
            <person name="Noirot C."/>
            <person name="O'Bleness M."/>
            <person name="Paule C.R."/>
            <person name="Poulain J."/>
            <person name="Prion F."/>
            <person name="Qin B."/>
            <person name="Qu C."/>
            <person name="Retzel E.F."/>
            <person name="Riddle C."/>
            <person name="Sallet E."/>
            <person name="Samain S."/>
            <person name="Samson N."/>
            <person name="Sanders I."/>
            <person name="Saurat O."/>
            <person name="Scarpelli C."/>
            <person name="Schiex T."/>
            <person name="Segurens B."/>
            <person name="Severin A.J."/>
            <person name="Sherrier D.J."/>
            <person name="Shi R."/>
            <person name="Sims S."/>
            <person name="Singer S.R."/>
            <person name="Sinharoy S."/>
            <person name="Sterck L."/>
            <person name="Viollet A."/>
            <person name="Wang B.B."/>
            <person name="Wang K."/>
            <person name="Wang M."/>
            <person name="Wang X."/>
            <person name="Warfsmann J."/>
            <person name="Weissenbach J."/>
            <person name="White D.D."/>
            <person name="White J.D."/>
            <person name="Wiley G.B."/>
            <person name="Wincker P."/>
            <person name="Xing Y."/>
            <person name="Yang L."/>
            <person name="Yao Z."/>
            <person name="Ying F."/>
            <person name="Zhai J."/>
            <person name="Zhou L."/>
            <person name="Zuber A."/>
            <person name="Denarie J."/>
            <person name="Dixon R.A."/>
            <person name="May G.D."/>
            <person name="Schwartz D.C."/>
            <person name="Rogers J."/>
            <person name="Quetier F."/>
            <person name="Town C.D."/>
            <person name="Roe B.A."/>
        </authorList>
    </citation>
    <scope>NUCLEOTIDE SEQUENCE [LARGE SCALE GENOMIC DNA]</scope>
    <source>
        <strain evidence="1">A17</strain>
        <strain evidence="2 3">cv. Jemalong A17</strain>
    </source>
</reference>
<evidence type="ECO:0000313" key="1">
    <source>
        <dbReference type="EMBL" id="KEH21903.1"/>
    </source>
</evidence>
<reference evidence="1 3" key="2">
    <citation type="journal article" date="2014" name="BMC Genomics">
        <title>An improved genome release (version Mt4.0) for the model legume Medicago truncatula.</title>
        <authorList>
            <person name="Tang H."/>
            <person name="Krishnakumar V."/>
            <person name="Bidwell S."/>
            <person name="Rosen B."/>
            <person name="Chan A."/>
            <person name="Zhou S."/>
            <person name="Gentzbittel L."/>
            <person name="Childs K.L."/>
            <person name="Yandell M."/>
            <person name="Gundlach H."/>
            <person name="Mayer K.F."/>
            <person name="Schwartz D.C."/>
            <person name="Town C.D."/>
        </authorList>
    </citation>
    <scope>GENOME REANNOTATION</scope>
    <source>
        <strain evidence="1">A17</strain>
        <strain evidence="2 3">cv. Jemalong A17</strain>
    </source>
</reference>
<accession>A0A072TYJ0</accession>
<dbReference type="EnsemblPlants" id="KEH21903">
    <property type="protein sequence ID" value="KEH21903"/>
    <property type="gene ID" value="MTR_7g023775"/>
</dbReference>
<keyword evidence="3" id="KW-1185">Reference proteome</keyword>
<dbReference type="Proteomes" id="UP000002051">
    <property type="component" value="Unassembled WGS sequence"/>
</dbReference>
<protein>
    <submittedName>
        <fullName evidence="1 2">Uncharacterized protein</fullName>
    </submittedName>
</protein>